<dbReference type="EMBL" id="JAUEPU010000021">
    <property type="protein sequence ID" value="KAK0494202.1"/>
    <property type="molecule type" value="Genomic_DNA"/>
</dbReference>
<feature type="transmembrane region" description="Helical" evidence="1">
    <location>
        <begin position="38"/>
        <end position="55"/>
    </location>
</feature>
<feature type="non-terminal residue" evidence="2">
    <location>
        <position position="1"/>
    </location>
</feature>
<evidence type="ECO:0000313" key="3">
    <source>
        <dbReference type="Proteomes" id="UP001175228"/>
    </source>
</evidence>
<proteinExistence type="predicted"/>
<keyword evidence="1" id="KW-0812">Transmembrane</keyword>
<reference evidence="2" key="1">
    <citation type="submission" date="2023-06" db="EMBL/GenBank/DDBJ databases">
        <authorList>
            <consortium name="Lawrence Berkeley National Laboratory"/>
            <person name="Ahrendt S."/>
            <person name="Sahu N."/>
            <person name="Indic B."/>
            <person name="Wong-Bajracharya J."/>
            <person name="Merenyi Z."/>
            <person name="Ke H.-M."/>
            <person name="Monk M."/>
            <person name="Kocsube S."/>
            <person name="Drula E."/>
            <person name="Lipzen A."/>
            <person name="Balint B."/>
            <person name="Henrissat B."/>
            <person name="Andreopoulos B."/>
            <person name="Martin F.M."/>
            <person name="Harder C.B."/>
            <person name="Rigling D."/>
            <person name="Ford K.L."/>
            <person name="Foster G.D."/>
            <person name="Pangilinan J."/>
            <person name="Papanicolaou A."/>
            <person name="Barry K."/>
            <person name="LaButti K."/>
            <person name="Viragh M."/>
            <person name="Koriabine M."/>
            <person name="Yan M."/>
            <person name="Riley R."/>
            <person name="Champramary S."/>
            <person name="Plett K.L."/>
            <person name="Tsai I.J."/>
            <person name="Slot J."/>
            <person name="Sipos G."/>
            <person name="Plett J."/>
            <person name="Nagy L.G."/>
            <person name="Grigoriev I.V."/>
        </authorList>
    </citation>
    <scope>NUCLEOTIDE SEQUENCE</scope>
    <source>
        <strain evidence="2">HWK02</strain>
    </source>
</reference>
<gene>
    <name evidence="2" type="ORF">EDD18DRAFT_1175928</name>
</gene>
<keyword evidence="1" id="KW-0472">Membrane</keyword>
<evidence type="ECO:0000313" key="2">
    <source>
        <dbReference type="EMBL" id="KAK0494202.1"/>
    </source>
</evidence>
<dbReference type="AlphaFoldDB" id="A0AA39ULF9"/>
<keyword evidence="1" id="KW-1133">Transmembrane helix</keyword>
<protein>
    <submittedName>
        <fullName evidence="2">Uncharacterized protein</fullName>
    </submittedName>
</protein>
<keyword evidence="3" id="KW-1185">Reference proteome</keyword>
<evidence type="ECO:0000256" key="1">
    <source>
        <dbReference type="SAM" id="Phobius"/>
    </source>
</evidence>
<accession>A0AA39ULF9</accession>
<name>A0AA39ULF9_9AGAR</name>
<organism evidence="2 3">
    <name type="scientific">Armillaria luteobubalina</name>
    <dbReference type="NCBI Taxonomy" id="153913"/>
    <lineage>
        <taxon>Eukaryota</taxon>
        <taxon>Fungi</taxon>
        <taxon>Dikarya</taxon>
        <taxon>Basidiomycota</taxon>
        <taxon>Agaricomycotina</taxon>
        <taxon>Agaricomycetes</taxon>
        <taxon>Agaricomycetidae</taxon>
        <taxon>Agaricales</taxon>
        <taxon>Marasmiineae</taxon>
        <taxon>Physalacriaceae</taxon>
        <taxon>Armillaria</taxon>
    </lineage>
</organism>
<sequence length="98" mass="10797">MLTALVLAPYSTVTCLLHIVFPLTLNIRISSRSISPNASISSGLMLLFLCFTSLTRKTREILRPRNLANPGPVSRVSSGAQIRMLSKNLRDSLRVDVD</sequence>
<comment type="caution">
    <text evidence="2">The sequence shown here is derived from an EMBL/GenBank/DDBJ whole genome shotgun (WGS) entry which is preliminary data.</text>
</comment>
<dbReference type="Proteomes" id="UP001175228">
    <property type="component" value="Unassembled WGS sequence"/>
</dbReference>